<organism evidence="2">
    <name type="scientific">Salmonella enterica subsp. enterica serovar Kentucky</name>
    <dbReference type="NCBI Taxonomy" id="192955"/>
    <lineage>
        <taxon>Bacteria</taxon>
        <taxon>Pseudomonadati</taxon>
        <taxon>Pseudomonadota</taxon>
        <taxon>Gammaproteobacteria</taxon>
        <taxon>Enterobacterales</taxon>
        <taxon>Enterobacteriaceae</taxon>
        <taxon>Salmonella</taxon>
    </lineage>
</organism>
<feature type="non-terminal residue" evidence="2">
    <location>
        <position position="55"/>
    </location>
</feature>
<protein>
    <submittedName>
        <fullName evidence="2">O-antigen ligase domain-containing protein</fullName>
    </submittedName>
</protein>
<evidence type="ECO:0000256" key="1">
    <source>
        <dbReference type="SAM" id="Phobius"/>
    </source>
</evidence>
<feature type="transmembrane region" description="Helical" evidence="1">
    <location>
        <begin position="34"/>
        <end position="54"/>
    </location>
</feature>
<feature type="transmembrane region" description="Helical" evidence="1">
    <location>
        <begin position="12"/>
        <end position="28"/>
    </location>
</feature>
<keyword evidence="1" id="KW-0472">Membrane</keyword>
<reference evidence="2" key="1">
    <citation type="submission" date="2019-06" db="EMBL/GenBank/DDBJ databases">
        <authorList>
            <consortium name="GenomeTrakr network: Whole genome sequencing for foodborne pathogen traceback"/>
        </authorList>
    </citation>
    <scope>NUCLEOTIDE SEQUENCE</scope>
    <source>
        <strain evidence="2">FSIS21923521</strain>
    </source>
</reference>
<name>A0A5T6ZGF2_SALET</name>
<dbReference type="GO" id="GO:0016874">
    <property type="term" value="F:ligase activity"/>
    <property type="evidence" value="ECO:0007669"/>
    <property type="project" value="UniProtKB-KW"/>
</dbReference>
<comment type="caution">
    <text evidence="2">The sequence shown here is derived from an EMBL/GenBank/DDBJ whole genome shotgun (WGS) entry which is preliminary data.</text>
</comment>
<sequence length="55" mass="6369">MLPFPPGAILRDVLNVFFVALVLVRFVIDRKKTYFPLIFTIFSWSAVILWVIALT</sequence>
<dbReference type="EMBL" id="AAGDUG010000226">
    <property type="protein sequence ID" value="EBM8105199.1"/>
    <property type="molecule type" value="Genomic_DNA"/>
</dbReference>
<gene>
    <name evidence="2" type="ORF">EYU37_23855</name>
</gene>
<proteinExistence type="predicted"/>
<evidence type="ECO:0000313" key="2">
    <source>
        <dbReference type="EMBL" id="EBM8105199.1"/>
    </source>
</evidence>
<dbReference type="AlphaFoldDB" id="A0A5T6ZGF2"/>
<keyword evidence="2" id="KW-0436">Ligase</keyword>
<keyword evidence="1" id="KW-0812">Transmembrane</keyword>
<accession>A0A5T6ZGF2</accession>
<keyword evidence="1" id="KW-1133">Transmembrane helix</keyword>